<dbReference type="GO" id="GO:1902660">
    <property type="term" value="P:negative regulation of glucose mediated signaling pathway"/>
    <property type="evidence" value="ECO:0007669"/>
    <property type="project" value="TreeGrafter"/>
</dbReference>
<dbReference type="GO" id="GO:0047555">
    <property type="term" value="F:3',5'-cyclic-GMP phosphodiesterase activity"/>
    <property type="evidence" value="ECO:0007669"/>
    <property type="project" value="TreeGrafter"/>
</dbReference>
<reference evidence="5 6" key="1">
    <citation type="submission" date="2018-06" db="EMBL/GenBank/DDBJ databases">
        <title>Genomic Encyclopedia of Archaeal and Bacterial Type Strains, Phase II (KMG-II): from individual species to whole genera.</title>
        <authorList>
            <person name="Goeker M."/>
        </authorList>
    </citation>
    <scope>NUCLEOTIDE SEQUENCE [LARGE SCALE GENOMIC DNA]</scope>
    <source>
        <strain evidence="5 6">DSM 23241</strain>
    </source>
</reference>
<evidence type="ECO:0000256" key="4">
    <source>
        <dbReference type="PIRNR" id="PIRNR000962"/>
    </source>
</evidence>
<dbReference type="RefSeq" id="WP_111296429.1">
    <property type="nucleotide sequence ID" value="NZ_QKZV01000007.1"/>
</dbReference>
<dbReference type="AlphaFoldDB" id="A0A2W7RM69"/>
<dbReference type="PIRSF" id="PIRSF000962">
    <property type="entry name" value="Cyc_nuc_PDEase"/>
    <property type="match status" value="1"/>
</dbReference>
<dbReference type="PRINTS" id="PR00388">
    <property type="entry name" value="PDIESTERASE2"/>
</dbReference>
<dbReference type="PANTHER" id="PTHR28283">
    <property type="entry name" value="3',5'-CYCLIC-NUCLEOTIDE PHOSPHODIESTERASE 1"/>
    <property type="match status" value="1"/>
</dbReference>
<evidence type="ECO:0000256" key="1">
    <source>
        <dbReference type="ARBA" id="ARBA00022801"/>
    </source>
</evidence>
<dbReference type="InterPro" id="IPR036866">
    <property type="entry name" value="RibonucZ/Hydroxyglut_hydro"/>
</dbReference>
<sequence>MQKLRYRLVVLFVIMSCYNLMAQSTVFKVIPLGVEGGLNESNLSAYLLGVKGQPGYIALDAGTIYSGIEKAIQTKVWQNTSVSAVLQDSIKGYCISHAHLDHVAGLIINSPNDSKKNIYAMPYCLQVLENNYFTWQSWANFGDAGSPPLLNKYHYVNLQAQQEVALAGTNMFVTPFVLSHGNNYQSTAFLVRYSNNYVLYLGDTGADTIEHSSHLKELWQYVAPLVKNQQLKAIFIEVSYTNQQPETQLFGHLTPKLLLREMQVLQGFTGNDALKKVKIIITHIKPEKNVATTIQKELMQNNMHLQFQLAQQAKPIYL</sequence>
<keyword evidence="6" id="KW-1185">Reference proteome</keyword>
<dbReference type="GO" id="GO:0004115">
    <property type="term" value="F:3',5'-cyclic-AMP phosphodiesterase activity"/>
    <property type="evidence" value="ECO:0007669"/>
    <property type="project" value="UniProtKB-UniRule"/>
</dbReference>
<evidence type="ECO:0000313" key="5">
    <source>
        <dbReference type="EMBL" id="PZX61484.1"/>
    </source>
</evidence>
<protein>
    <submittedName>
        <fullName evidence="5">3',5'-cyclic-nucleotide phosphodiesterase</fullName>
    </submittedName>
</protein>
<accession>A0A2W7RM69</accession>
<dbReference type="PANTHER" id="PTHR28283:SF1">
    <property type="entry name" value="3',5'-CYCLIC-NUCLEOTIDE PHOSPHODIESTERASE 1"/>
    <property type="match status" value="1"/>
</dbReference>
<dbReference type="PROSITE" id="PS00607">
    <property type="entry name" value="PDEASE_II"/>
    <property type="match status" value="1"/>
</dbReference>
<dbReference type="OrthoDB" id="9803916at2"/>
<keyword evidence="1 4" id="KW-0378">Hydrolase</keyword>
<evidence type="ECO:0000313" key="6">
    <source>
        <dbReference type="Proteomes" id="UP000249720"/>
    </source>
</evidence>
<organism evidence="5 6">
    <name type="scientific">Hydrotalea sandarakina</name>
    <dbReference type="NCBI Taxonomy" id="1004304"/>
    <lineage>
        <taxon>Bacteria</taxon>
        <taxon>Pseudomonadati</taxon>
        <taxon>Bacteroidota</taxon>
        <taxon>Chitinophagia</taxon>
        <taxon>Chitinophagales</taxon>
        <taxon>Chitinophagaceae</taxon>
        <taxon>Hydrotalea</taxon>
    </lineage>
</organism>
<dbReference type="Gene3D" id="3.60.15.10">
    <property type="entry name" value="Ribonuclease Z/Hydroxyacylglutathione hydrolase-like"/>
    <property type="match status" value="1"/>
</dbReference>
<dbReference type="SUPFAM" id="SSF56281">
    <property type="entry name" value="Metallo-hydrolase/oxidoreductase"/>
    <property type="match status" value="1"/>
</dbReference>
<dbReference type="Pfam" id="PF02112">
    <property type="entry name" value="PDEase_II"/>
    <property type="match status" value="1"/>
</dbReference>
<proteinExistence type="inferred from homology"/>
<comment type="similarity">
    <text evidence="3 4">Belongs to the cyclic nucleotide phosphodiesterase class-II family.</text>
</comment>
<gene>
    <name evidence="5" type="ORF">LX80_02214</name>
</gene>
<evidence type="ECO:0000256" key="3">
    <source>
        <dbReference type="ARBA" id="ARBA00025762"/>
    </source>
</evidence>
<dbReference type="Proteomes" id="UP000249720">
    <property type="component" value="Unassembled WGS sequence"/>
</dbReference>
<dbReference type="GO" id="GO:0006198">
    <property type="term" value="P:cAMP catabolic process"/>
    <property type="evidence" value="ECO:0007669"/>
    <property type="project" value="UniProtKB-UniRule"/>
</dbReference>
<name>A0A2W7RM69_9BACT</name>
<keyword evidence="2 4" id="KW-0114">cAMP</keyword>
<dbReference type="CDD" id="cd07735">
    <property type="entry name" value="class_II_PDE_MBL-fold"/>
    <property type="match status" value="1"/>
</dbReference>
<dbReference type="InterPro" id="IPR024225">
    <property type="entry name" value="cAMP-PdiesteraseII_CS"/>
</dbReference>
<dbReference type="EMBL" id="QKZV01000007">
    <property type="protein sequence ID" value="PZX61484.1"/>
    <property type="molecule type" value="Genomic_DNA"/>
</dbReference>
<evidence type="ECO:0000256" key="2">
    <source>
        <dbReference type="ARBA" id="ARBA00023149"/>
    </source>
</evidence>
<comment type="caution">
    <text evidence="5">The sequence shown here is derived from an EMBL/GenBank/DDBJ whole genome shotgun (WGS) entry which is preliminary data.</text>
</comment>
<dbReference type="InterPro" id="IPR000396">
    <property type="entry name" value="Pdiesterase2"/>
</dbReference>